<protein>
    <submittedName>
        <fullName evidence="2">Uncharacterized protein</fullName>
    </submittedName>
</protein>
<reference evidence="2 3" key="1">
    <citation type="journal article" date="2015" name="Nature">
        <title>rRNA introns, odd ribosomes, and small enigmatic genomes across a large radiation of phyla.</title>
        <authorList>
            <person name="Brown C.T."/>
            <person name="Hug L.A."/>
            <person name="Thomas B.C."/>
            <person name="Sharon I."/>
            <person name="Castelle C.J."/>
            <person name="Singh A."/>
            <person name="Wilkins M.J."/>
            <person name="Williams K.H."/>
            <person name="Banfield J.F."/>
        </authorList>
    </citation>
    <scope>NUCLEOTIDE SEQUENCE [LARGE SCALE GENOMIC DNA]</scope>
</reference>
<feature type="compositionally biased region" description="Acidic residues" evidence="1">
    <location>
        <begin position="86"/>
        <end position="108"/>
    </location>
</feature>
<dbReference type="STRING" id="1618342.UY40_C0002G0043"/>
<feature type="compositionally biased region" description="Basic and acidic residues" evidence="1">
    <location>
        <begin position="130"/>
        <end position="139"/>
    </location>
</feature>
<comment type="caution">
    <text evidence="2">The sequence shown here is derived from an EMBL/GenBank/DDBJ whole genome shotgun (WGS) entry which is preliminary data.</text>
</comment>
<accession>A0A0G1VI57</accession>
<feature type="region of interest" description="Disordered" evidence="1">
    <location>
        <begin position="85"/>
        <end position="139"/>
    </location>
</feature>
<dbReference type="EMBL" id="LCPW01000002">
    <property type="protein sequence ID" value="KKW06193.1"/>
    <property type="molecule type" value="Genomic_DNA"/>
</dbReference>
<dbReference type="Proteomes" id="UP000034119">
    <property type="component" value="Unassembled WGS sequence"/>
</dbReference>
<organism evidence="2 3">
    <name type="scientific">candidate division CPR1 bacterium GW2011_GWC1_49_13</name>
    <dbReference type="NCBI Taxonomy" id="1618342"/>
    <lineage>
        <taxon>Bacteria</taxon>
        <taxon>candidate division CPR1</taxon>
    </lineage>
</organism>
<name>A0A0G1VI57_9BACT</name>
<evidence type="ECO:0000313" key="2">
    <source>
        <dbReference type="EMBL" id="KKW06193.1"/>
    </source>
</evidence>
<evidence type="ECO:0000313" key="3">
    <source>
        <dbReference type="Proteomes" id="UP000034119"/>
    </source>
</evidence>
<evidence type="ECO:0000256" key="1">
    <source>
        <dbReference type="SAM" id="MobiDB-lite"/>
    </source>
</evidence>
<gene>
    <name evidence="2" type="ORF">UY40_C0002G0043</name>
</gene>
<sequence length="139" mass="15570">MPKEKLILLLRVANYWKKPQMESTAAEFFWVCDSLYRFLKLADISAIRYSEIVDGEDLLAEGIDAEVVEAGIQYFCVWEVPKDSIAEEEPAPPEENAEENTGESEDESVPLPPPQIPEDNTGQPALTSDDIDHTENDNG</sequence>
<proteinExistence type="predicted"/>
<dbReference type="AlphaFoldDB" id="A0A0G1VI57"/>